<evidence type="ECO:0000256" key="5">
    <source>
        <dbReference type="ARBA" id="ARBA00022741"/>
    </source>
</evidence>
<dbReference type="GO" id="GO:0005829">
    <property type="term" value="C:cytosol"/>
    <property type="evidence" value="ECO:0007669"/>
    <property type="project" value="TreeGrafter"/>
</dbReference>
<dbReference type="OrthoDB" id="9803907at2"/>
<dbReference type="RefSeq" id="WP_090794989.1">
    <property type="nucleotide sequence ID" value="NZ_FMYI01000004.1"/>
</dbReference>
<evidence type="ECO:0000256" key="8">
    <source>
        <dbReference type="RuleBase" id="RU003544"/>
    </source>
</evidence>
<comment type="similarity">
    <text evidence="8">Belongs to the glutamate--cysteine ligase type 1 family.</text>
</comment>
<comment type="pathway">
    <text evidence="1 9">Sulfur metabolism; glutathione biosynthesis; glutathione from L-cysteine and L-glutamate: step 1/2.</text>
</comment>
<evidence type="ECO:0000313" key="11">
    <source>
        <dbReference type="EMBL" id="SDC07418.1"/>
    </source>
</evidence>
<dbReference type="GO" id="GO:0004357">
    <property type="term" value="F:glutamate-cysteine ligase activity"/>
    <property type="evidence" value="ECO:0007669"/>
    <property type="project" value="UniProtKB-EC"/>
</dbReference>
<dbReference type="InterPro" id="IPR014746">
    <property type="entry name" value="Gln_synth/guanido_kin_cat_dom"/>
</dbReference>
<reference evidence="12" key="1">
    <citation type="submission" date="2016-09" db="EMBL/GenBank/DDBJ databases">
        <authorList>
            <person name="Varghese N."/>
            <person name="Submissions S."/>
        </authorList>
    </citation>
    <scope>NUCLEOTIDE SEQUENCE [LARGE SCALE GENOMIC DNA]</scope>
    <source>
        <strain evidence="12">S5</strain>
    </source>
</reference>
<evidence type="ECO:0000256" key="1">
    <source>
        <dbReference type="ARBA" id="ARBA00005006"/>
    </source>
</evidence>
<sequence length="478" mass="56035">MDEKVLKQMTEKDQSLLKDVHMGIEIEGQRTNLNGELAKTNHPFPDKINHPFVTVDFAENQLEFMTEPYQSSQSIIGELVKIRGEVEKKIQNELIWPFSMPPILPDEKDIPIAKFGSSDEAKEKEIYRKGLALRYGKKLQMISGVHFNFSIGHDLLDALSDQKKSGESDQWFKDRLYMRLARRFIDYRWLLIYLFGASPVCHESYDSVIKEELSNLSKQCYDLCHEKENLKKYATSIRLSRFGYPIEMSSQYQVSYRTIQDYIHDLKQILKTESAHYQTLGIYHKDQQVQLNSRLIQNENEFYTPIRFKQSNQKSGESNLEAIERAGVQYVEVRLLDLNPYAPYGITADQIDFLHVFMMLCLFDESIDLTEEELIRASKNHQLVALLGRLPNLQLFSNHHETVTLETWANKLFKKLEKAATFFNDPHYNQVVERYKDRLEKPHLLPSNKIIRDMDQLNMNYIDYGLYLALDHTKRALK</sequence>
<feature type="domain" description="Glutamate--cysteine ligase" evidence="10">
    <location>
        <begin position="9"/>
        <end position="384"/>
    </location>
</feature>
<evidence type="ECO:0000256" key="3">
    <source>
        <dbReference type="ARBA" id="ARBA00022598"/>
    </source>
</evidence>
<evidence type="ECO:0000259" key="10">
    <source>
        <dbReference type="Pfam" id="PF04262"/>
    </source>
</evidence>
<keyword evidence="6" id="KW-0067">ATP-binding</keyword>
<protein>
    <recommendedName>
        <fullName evidence="2 9">Glutamate--cysteine ligase</fullName>
        <ecNumber evidence="2 9">6.3.2.2</ecNumber>
    </recommendedName>
</protein>
<keyword evidence="12" id="KW-1185">Reference proteome</keyword>
<evidence type="ECO:0000256" key="9">
    <source>
        <dbReference type="RuleBase" id="RU004391"/>
    </source>
</evidence>
<dbReference type="Proteomes" id="UP000242949">
    <property type="component" value="Unassembled WGS sequence"/>
</dbReference>
<evidence type="ECO:0000313" key="12">
    <source>
        <dbReference type="Proteomes" id="UP000242949"/>
    </source>
</evidence>
<dbReference type="AlphaFoldDB" id="A0A1G6ILP3"/>
<keyword evidence="5" id="KW-0547">Nucleotide-binding</keyword>
<dbReference type="GO" id="GO:0006750">
    <property type="term" value="P:glutathione biosynthetic process"/>
    <property type="evidence" value="ECO:0007669"/>
    <property type="project" value="UniProtKB-UniPathway"/>
</dbReference>
<evidence type="ECO:0000256" key="2">
    <source>
        <dbReference type="ARBA" id="ARBA00012220"/>
    </source>
</evidence>
<dbReference type="PANTHER" id="PTHR38761:SF1">
    <property type="entry name" value="GLUTAMATE--CYSTEINE LIGASE"/>
    <property type="match status" value="1"/>
</dbReference>
<dbReference type="PANTHER" id="PTHR38761">
    <property type="entry name" value="GLUTAMATE--CYSTEINE LIGASE"/>
    <property type="match status" value="1"/>
</dbReference>
<proteinExistence type="inferred from homology"/>
<accession>A0A1G6ILP3</accession>
<keyword evidence="4 8" id="KW-0317">Glutathione biosynthesis</keyword>
<dbReference type="UniPathway" id="UPA00142">
    <property type="reaction ID" value="UER00209"/>
</dbReference>
<evidence type="ECO:0000256" key="6">
    <source>
        <dbReference type="ARBA" id="ARBA00022840"/>
    </source>
</evidence>
<dbReference type="EMBL" id="FMYI01000004">
    <property type="protein sequence ID" value="SDC07418.1"/>
    <property type="molecule type" value="Genomic_DNA"/>
</dbReference>
<dbReference type="EC" id="6.3.2.2" evidence="2 9"/>
<organism evidence="11 12">
    <name type="scientific">Pelagirhabdus alkalitolerans</name>
    <dbReference type="NCBI Taxonomy" id="1612202"/>
    <lineage>
        <taxon>Bacteria</taxon>
        <taxon>Bacillati</taxon>
        <taxon>Bacillota</taxon>
        <taxon>Bacilli</taxon>
        <taxon>Bacillales</taxon>
        <taxon>Bacillaceae</taxon>
        <taxon>Pelagirhabdus</taxon>
    </lineage>
</organism>
<dbReference type="InterPro" id="IPR006334">
    <property type="entry name" value="Glut_cys_ligase"/>
</dbReference>
<keyword evidence="3 8" id="KW-0436">Ligase</keyword>
<dbReference type="GO" id="GO:0005524">
    <property type="term" value="F:ATP binding"/>
    <property type="evidence" value="ECO:0007669"/>
    <property type="project" value="UniProtKB-KW"/>
</dbReference>
<dbReference type="SUPFAM" id="SSF55931">
    <property type="entry name" value="Glutamine synthetase/guanido kinase"/>
    <property type="match status" value="1"/>
</dbReference>
<dbReference type="InterPro" id="IPR007370">
    <property type="entry name" value="Glu_cys_ligase"/>
</dbReference>
<dbReference type="Gene3D" id="3.30.590.20">
    <property type="match status" value="1"/>
</dbReference>
<dbReference type="STRING" id="1612202.SAMN05421734_10476"/>
<dbReference type="Pfam" id="PF04262">
    <property type="entry name" value="Glu_cys_ligase"/>
    <property type="match status" value="1"/>
</dbReference>
<dbReference type="GO" id="GO:0046872">
    <property type="term" value="F:metal ion binding"/>
    <property type="evidence" value="ECO:0007669"/>
    <property type="project" value="TreeGrafter"/>
</dbReference>
<gene>
    <name evidence="11" type="ORF">SAMN05421734_10476</name>
</gene>
<comment type="catalytic activity">
    <reaction evidence="7 9">
        <text>L-cysteine + L-glutamate + ATP = gamma-L-glutamyl-L-cysteine + ADP + phosphate + H(+)</text>
        <dbReference type="Rhea" id="RHEA:13285"/>
        <dbReference type="ChEBI" id="CHEBI:15378"/>
        <dbReference type="ChEBI" id="CHEBI:29985"/>
        <dbReference type="ChEBI" id="CHEBI:30616"/>
        <dbReference type="ChEBI" id="CHEBI:35235"/>
        <dbReference type="ChEBI" id="CHEBI:43474"/>
        <dbReference type="ChEBI" id="CHEBI:58173"/>
        <dbReference type="ChEBI" id="CHEBI:456216"/>
        <dbReference type="EC" id="6.3.2.2"/>
    </reaction>
</comment>
<name>A0A1G6ILP3_9BACI</name>
<evidence type="ECO:0000256" key="4">
    <source>
        <dbReference type="ARBA" id="ARBA00022684"/>
    </source>
</evidence>
<evidence type="ECO:0000256" key="7">
    <source>
        <dbReference type="ARBA" id="ARBA00048819"/>
    </source>
</evidence>